<evidence type="ECO:0000313" key="2">
    <source>
        <dbReference type="RefSeq" id="XP_065664737.1"/>
    </source>
</evidence>
<name>A0ABM4CS64_HYDVU</name>
<dbReference type="InterPro" id="IPR043128">
    <property type="entry name" value="Rev_trsase/Diguanyl_cyclase"/>
</dbReference>
<proteinExistence type="predicted"/>
<dbReference type="InterPro" id="IPR043502">
    <property type="entry name" value="DNA/RNA_pol_sf"/>
</dbReference>
<dbReference type="GeneID" id="136086369"/>
<dbReference type="PANTHER" id="PTHR47331:SF1">
    <property type="entry name" value="GAG-LIKE PROTEIN"/>
    <property type="match status" value="1"/>
</dbReference>
<reference evidence="2" key="1">
    <citation type="submission" date="2025-08" db="UniProtKB">
        <authorList>
            <consortium name="RefSeq"/>
        </authorList>
    </citation>
    <scope>IDENTIFICATION</scope>
</reference>
<dbReference type="SUPFAM" id="SSF56672">
    <property type="entry name" value="DNA/RNA polymerases"/>
    <property type="match status" value="1"/>
</dbReference>
<dbReference type="Gene3D" id="3.10.10.10">
    <property type="entry name" value="HIV Type 1 Reverse Transcriptase, subunit A, domain 1"/>
    <property type="match status" value="1"/>
</dbReference>
<organism evidence="1 2">
    <name type="scientific">Hydra vulgaris</name>
    <name type="common">Hydra</name>
    <name type="synonym">Hydra attenuata</name>
    <dbReference type="NCBI Taxonomy" id="6087"/>
    <lineage>
        <taxon>Eukaryota</taxon>
        <taxon>Metazoa</taxon>
        <taxon>Cnidaria</taxon>
        <taxon>Hydrozoa</taxon>
        <taxon>Hydroidolina</taxon>
        <taxon>Anthoathecata</taxon>
        <taxon>Aplanulata</taxon>
        <taxon>Hydridae</taxon>
        <taxon>Hydra</taxon>
    </lineage>
</organism>
<dbReference type="Gene3D" id="3.30.70.270">
    <property type="match status" value="1"/>
</dbReference>
<dbReference type="Proteomes" id="UP001652625">
    <property type="component" value="Chromosome 10"/>
</dbReference>
<dbReference type="PANTHER" id="PTHR47331">
    <property type="entry name" value="PHD-TYPE DOMAIN-CONTAINING PROTEIN"/>
    <property type="match status" value="1"/>
</dbReference>
<evidence type="ECO:0000313" key="1">
    <source>
        <dbReference type="Proteomes" id="UP001652625"/>
    </source>
</evidence>
<sequence length="319" mass="37357">MSGRIIRSSRGSLVASDTVLGSGPIPQKNNTQKATESYFMSHSMHCEVESEIDELRQDLNRFWSVETVESPEKYENNNIIERVSEYDIFKEPGCVHYLPHRPVIRRDKDTTKIRAVFDASCSTTGLSLNDCLYSGPNLLSKIFDILLKFRFNAIGIIADIKQAFLNIEISYEDRDYLRFLWYERISDKEDKLIVYRFLRIVYGLTSSPFLLNATLKYHLNKYLKDDKIFIERLINLYVDDIASGCETVLDGKMFYKKSKSIFLDAGFELRKWVTNDQELQNYFNKKETMKNENPECNLIVDELKHFESEIMKNKYNNNN</sequence>
<protein>
    <submittedName>
        <fullName evidence="2">Uncharacterized protein LOC136086369</fullName>
    </submittedName>
</protein>
<gene>
    <name evidence="2" type="primary">LOC136086369</name>
</gene>
<accession>A0ABM4CS64</accession>
<keyword evidence="1" id="KW-1185">Reference proteome</keyword>
<dbReference type="RefSeq" id="XP_065664737.1">
    <property type="nucleotide sequence ID" value="XM_065808665.1"/>
</dbReference>